<organism evidence="1 2">
    <name type="scientific">Chitinophaga parva</name>
    <dbReference type="NCBI Taxonomy" id="2169414"/>
    <lineage>
        <taxon>Bacteria</taxon>
        <taxon>Pseudomonadati</taxon>
        <taxon>Bacteroidota</taxon>
        <taxon>Chitinophagia</taxon>
        <taxon>Chitinophagales</taxon>
        <taxon>Chitinophagaceae</taxon>
        <taxon>Chitinophaga</taxon>
    </lineage>
</organism>
<keyword evidence="2" id="KW-1185">Reference proteome</keyword>
<evidence type="ECO:0008006" key="3">
    <source>
        <dbReference type="Google" id="ProtNLM"/>
    </source>
</evidence>
<dbReference type="AlphaFoldDB" id="A0A2T7BCS4"/>
<reference evidence="1 2" key="1">
    <citation type="submission" date="2018-04" db="EMBL/GenBank/DDBJ databases">
        <title>Chitinophaga fuyangensis sp. nov., isolated from soil in a chemical factory.</title>
        <authorList>
            <person name="Chen K."/>
        </authorList>
    </citation>
    <scope>NUCLEOTIDE SEQUENCE [LARGE SCALE GENOMIC DNA]</scope>
    <source>
        <strain evidence="1 2">LY-1</strain>
    </source>
</reference>
<dbReference type="EMBL" id="QCYK01000003">
    <property type="protein sequence ID" value="PUZ22896.1"/>
    <property type="molecule type" value="Genomic_DNA"/>
</dbReference>
<evidence type="ECO:0000313" key="1">
    <source>
        <dbReference type="EMBL" id="PUZ22896.1"/>
    </source>
</evidence>
<name>A0A2T7BCS4_9BACT</name>
<dbReference type="Proteomes" id="UP000244450">
    <property type="component" value="Unassembled WGS sequence"/>
</dbReference>
<comment type="caution">
    <text evidence="1">The sequence shown here is derived from an EMBL/GenBank/DDBJ whole genome shotgun (WGS) entry which is preliminary data.</text>
</comment>
<accession>A0A2T7BCS4</accession>
<dbReference type="Gene3D" id="2.60.40.1930">
    <property type="match status" value="1"/>
</dbReference>
<proteinExistence type="predicted"/>
<sequence>MFSFLPEGEWPDNITNALQQYATHFPQEKVYLHVDKDYYAAGESIWFKAYLTMQNLPDLTARNLYVELIARDGSIVTKKMLGVQGGGAPGELVIPATVKSGQYQLRAYTAWMLNFDTHFLFYKNITIFDQQAKATGATPPASTDFAVQLFPEGGNLVTGAACQVAFKAIDAQGLPIAVTGQVKDSKGNNVAEIKTQHDGMGMFTLTPAPGENYSAIVNNAAGGMKMLFLPPAVSDGATLKVFNRGPRVFFQALTGPTTSDAYNEMLVVASMQQQLVYRALLNVQEGKISGFIPTSQLPSGILQITLFRKDGTPIAERLAFVKQPAMQLGLKAGTINQNRRTLNSFTIKVPDSLQAHISVAVTDADEVVENPDRQNIVSSLLLSSDLTGYIKDAGQYFENNEDSTNQQLDLVMMTNGWRRFAWKAILNNQFPKQRYEYETGINIGGTAYTSGGKLPMMGGQLDMIIKVPVDSSSLYTKVPVTGLGEFALENAHFKDTAMIYYKGAGTKAFTDITVKFTDHFFDYSVPVKTPYPYLLPPPIDNTVLKNFLATAAQGNRVNRNVPSMTSQPIQLKEVKVEEKKIKPEEELDKRYTSGMFSGGDGIVFDLTNQPAMYQNIFQYLQSRVAGLQITGDLSNPSISWRGGSPTFYLNEMPTDIQMLSTMNVSDIAMVKVFRPPFMGGFNGSNGAIAVYMKRGDSGKGSTPFNSTDGSFKDFAVFKKAGYALVREFYSPDYSVAAPLNSLPDQRLTLFWSPDVRIDPATHTATVSFYNNDYTKHFRVVAEGMSEDGNVGRAVKVF</sequence>
<dbReference type="SUPFAM" id="SSF56935">
    <property type="entry name" value="Porins"/>
    <property type="match status" value="1"/>
</dbReference>
<protein>
    <recommendedName>
        <fullName evidence="3">Macroglobulin domain-containing protein</fullName>
    </recommendedName>
</protein>
<gene>
    <name evidence="1" type="ORF">DCC81_20990</name>
</gene>
<evidence type="ECO:0000313" key="2">
    <source>
        <dbReference type="Proteomes" id="UP000244450"/>
    </source>
</evidence>